<accession>A0ACB6Z7N7</accession>
<gene>
    <name evidence="1" type="ORF">BDM02DRAFT_3189430</name>
</gene>
<evidence type="ECO:0000313" key="1">
    <source>
        <dbReference type="EMBL" id="KAF9645744.1"/>
    </source>
</evidence>
<keyword evidence="2" id="KW-1185">Reference proteome</keyword>
<protein>
    <submittedName>
        <fullName evidence="1">Uncharacterized protein</fullName>
    </submittedName>
</protein>
<dbReference type="Proteomes" id="UP000886501">
    <property type="component" value="Unassembled WGS sequence"/>
</dbReference>
<organism evidence="1 2">
    <name type="scientific">Thelephora ganbajun</name>
    <name type="common">Ganba fungus</name>
    <dbReference type="NCBI Taxonomy" id="370292"/>
    <lineage>
        <taxon>Eukaryota</taxon>
        <taxon>Fungi</taxon>
        <taxon>Dikarya</taxon>
        <taxon>Basidiomycota</taxon>
        <taxon>Agaricomycotina</taxon>
        <taxon>Agaricomycetes</taxon>
        <taxon>Thelephorales</taxon>
        <taxon>Thelephoraceae</taxon>
        <taxon>Thelephora</taxon>
    </lineage>
</organism>
<reference evidence="1" key="2">
    <citation type="journal article" date="2020" name="Nat. Commun.">
        <title>Large-scale genome sequencing of mycorrhizal fungi provides insights into the early evolution of symbiotic traits.</title>
        <authorList>
            <person name="Miyauchi S."/>
            <person name="Kiss E."/>
            <person name="Kuo A."/>
            <person name="Drula E."/>
            <person name="Kohler A."/>
            <person name="Sanchez-Garcia M."/>
            <person name="Morin E."/>
            <person name="Andreopoulos B."/>
            <person name="Barry K.W."/>
            <person name="Bonito G."/>
            <person name="Buee M."/>
            <person name="Carver A."/>
            <person name="Chen C."/>
            <person name="Cichocki N."/>
            <person name="Clum A."/>
            <person name="Culley D."/>
            <person name="Crous P.W."/>
            <person name="Fauchery L."/>
            <person name="Girlanda M."/>
            <person name="Hayes R.D."/>
            <person name="Keri Z."/>
            <person name="LaButti K."/>
            <person name="Lipzen A."/>
            <person name="Lombard V."/>
            <person name="Magnuson J."/>
            <person name="Maillard F."/>
            <person name="Murat C."/>
            <person name="Nolan M."/>
            <person name="Ohm R.A."/>
            <person name="Pangilinan J."/>
            <person name="Pereira M.F."/>
            <person name="Perotto S."/>
            <person name="Peter M."/>
            <person name="Pfister S."/>
            <person name="Riley R."/>
            <person name="Sitrit Y."/>
            <person name="Stielow J.B."/>
            <person name="Szollosi G."/>
            <person name="Zifcakova L."/>
            <person name="Stursova M."/>
            <person name="Spatafora J.W."/>
            <person name="Tedersoo L."/>
            <person name="Vaario L.M."/>
            <person name="Yamada A."/>
            <person name="Yan M."/>
            <person name="Wang P."/>
            <person name="Xu J."/>
            <person name="Bruns T."/>
            <person name="Baldrian P."/>
            <person name="Vilgalys R."/>
            <person name="Dunand C."/>
            <person name="Henrissat B."/>
            <person name="Grigoriev I.V."/>
            <person name="Hibbett D."/>
            <person name="Nagy L.G."/>
            <person name="Martin F.M."/>
        </authorList>
    </citation>
    <scope>NUCLEOTIDE SEQUENCE</scope>
    <source>
        <strain evidence="1">P2</strain>
    </source>
</reference>
<dbReference type="EMBL" id="MU118079">
    <property type="protein sequence ID" value="KAF9645744.1"/>
    <property type="molecule type" value="Genomic_DNA"/>
</dbReference>
<name>A0ACB6Z7N7_THEGA</name>
<evidence type="ECO:0000313" key="2">
    <source>
        <dbReference type="Proteomes" id="UP000886501"/>
    </source>
</evidence>
<comment type="caution">
    <text evidence="1">The sequence shown here is derived from an EMBL/GenBank/DDBJ whole genome shotgun (WGS) entry which is preliminary data.</text>
</comment>
<proteinExistence type="predicted"/>
<sequence>MAHVGSTESESITASIHRPKALLYITAETPPTPGKFRWRDLISPFEYKFCAGDTINNDAKLLCRATSSVSILPDWFEGSDSLLRFTVQGVVYRALKVRCDINTKAPSSRGTWVFEVMDQETKKVGVIKDCWVEDQPGKRMEREIVAEIKNDVGTKIFANTSLTSMGVDPHTEEDFEPQLSSPPLISWNQAILARPRALSLTKATVPNWPQQSGPHGILRIPSSTTRVFVHINRAADALRCLYEAGWVHRDFGPGNIIVVGKEAKETNLRLPRETSVQGTLYFTAAEVEE</sequence>
<reference evidence="1" key="1">
    <citation type="submission" date="2019-10" db="EMBL/GenBank/DDBJ databases">
        <authorList>
            <consortium name="DOE Joint Genome Institute"/>
            <person name="Kuo A."/>
            <person name="Miyauchi S."/>
            <person name="Kiss E."/>
            <person name="Drula E."/>
            <person name="Kohler A."/>
            <person name="Sanchez-Garcia M."/>
            <person name="Andreopoulos B."/>
            <person name="Barry K.W."/>
            <person name="Bonito G."/>
            <person name="Buee M."/>
            <person name="Carver A."/>
            <person name="Chen C."/>
            <person name="Cichocki N."/>
            <person name="Clum A."/>
            <person name="Culley D."/>
            <person name="Crous P.W."/>
            <person name="Fauchery L."/>
            <person name="Girlanda M."/>
            <person name="Hayes R."/>
            <person name="Keri Z."/>
            <person name="Labutti K."/>
            <person name="Lipzen A."/>
            <person name="Lombard V."/>
            <person name="Magnuson J."/>
            <person name="Maillard F."/>
            <person name="Morin E."/>
            <person name="Murat C."/>
            <person name="Nolan M."/>
            <person name="Ohm R."/>
            <person name="Pangilinan J."/>
            <person name="Pereira M."/>
            <person name="Perotto S."/>
            <person name="Peter M."/>
            <person name="Riley R."/>
            <person name="Sitrit Y."/>
            <person name="Stielow B."/>
            <person name="Szollosi G."/>
            <person name="Zifcakova L."/>
            <person name="Stursova M."/>
            <person name="Spatafora J.W."/>
            <person name="Tedersoo L."/>
            <person name="Vaario L.-M."/>
            <person name="Yamada A."/>
            <person name="Yan M."/>
            <person name="Wang P."/>
            <person name="Xu J."/>
            <person name="Bruns T."/>
            <person name="Baldrian P."/>
            <person name="Vilgalys R."/>
            <person name="Henrissat B."/>
            <person name="Grigoriev I.V."/>
            <person name="Hibbett D."/>
            <person name="Nagy L.G."/>
            <person name="Martin F.M."/>
        </authorList>
    </citation>
    <scope>NUCLEOTIDE SEQUENCE</scope>
    <source>
        <strain evidence="1">P2</strain>
    </source>
</reference>